<keyword evidence="3" id="KW-1185">Reference proteome</keyword>
<organism evidence="2 3">
    <name type="scientific">Trifolium medium</name>
    <dbReference type="NCBI Taxonomy" id="97028"/>
    <lineage>
        <taxon>Eukaryota</taxon>
        <taxon>Viridiplantae</taxon>
        <taxon>Streptophyta</taxon>
        <taxon>Embryophyta</taxon>
        <taxon>Tracheophyta</taxon>
        <taxon>Spermatophyta</taxon>
        <taxon>Magnoliopsida</taxon>
        <taxon>eudicotyledons</taxon>
        <taxon>Gunneridae</taxon>
        <taxon>Pentapetalae</taxon>
        <taxon>rosids</taxon>
        <taxon>fabids</taxon>
        <taxon>Fabales</taxon>
        <taxon>Fabaceae</taxon>
        <taxon>Papilionoideae</taxon>
        <taxon>50 kb inversion clade</taxon>
        <taxon>NPAAA clade</taxon>
        <taxon>Hologalegina</taxon>
        <taxon>IRL clade</taxon>
        <taxon>Trifolieae</taxon>
        <taxon>Trifolium</taxon>
    </lineage>
</organism>
<feature type="non-terminal residue" evidence="2">
    <location>
        <position position="1"/>
    </location>
</feature>
<name>A0A392S278_9FABA</name>
<evidence type="ECO:0000313" key="2">
    <source>
        <dbReference type="EMBL" id="MCI42304.1"/>
    </source>
</evidence>
<evidence type="ECO:0000313" key="3">
    <source>
        <dbReference type="Proteomes" id="UP000265520"/>
    </source>
</evidence>
<sequence>RIGRSASPDRRGGFAPRGGGGTIPMYEMAFQQLGYRMTFTDLETAVFGHLRVSPSQLHPNSLAFLRAFEVTAGYLEIVPTLKLFIGVPGKMRMPRWLWVPRVFL</sequence>
<protein>
    <submittedName>
        <fullName evidence="2">Uncharacterized protein</fullName>
    </submittedName>
</protein>
<dbReference type="Proteomes" id="UP000265520">
    <property type="component" value="Unassembled WGS sequence"/>
</dbReference>
<accession>A0A392S278</accession>
<proteinExistence type="predicted"/>
<evidence type="ECO:0000256" key="1">
    <source>
        <dbReference type="SAM" id="MobiDB-lite"/>
    </source>
</evidence>
<comment type="caution">
    <text evidence="2">The sequence shown here is derived from an EMBL/GenBank/DDBJ whole genome shotgun (WGS) entry which is preliminary data.</text>
</comment>
<feature type="region of interest" description="Disordered" evidence="1">
    <location>
        <begin position="1"/>
        <end position="20"/>
    </location>
</feature>
<dbReference type="AlphaFoldDB" id="A0A392S278"/>
<reference evidence="2 3" key="1">
    <citation type="journal article" date="2018" name="Front. Plant Sci.">
        <title>Red Clover (Trifolium pratense) and Zigzag Clover (T. medium) - A Picture of Genomic Similarities and Differences.</title>
        <authorList>
            <person name="Dluhosova J."/>
            <person name="Istvanek J."/>
            <person name="Nedelnik J."/>
            <person name="Repkova J."/>
        </authorList>
    </citation>
    <scope>NUCLEOTIDE SEQUENCE [LARGE SCALE GENOMIC DNA]</scope>
    <source>
        <strain evidence="3">cv. 10/8</strain>
        <tissue evidence="2">Leaf</tissue>
    </source>
</reference>
<dbReference type="EMBL" id="LXQA010302858">
    <property type="protein sequence ID" value="MCI42304.1"/>
    <property type="molecule type" value="Genomic_DNA"/>
</dbReference>